<dbReference type="EC" id="3.6.4.13" evidence="7"/>
<dbReference type="AlphaFoldDB" id="A0A422NL88"/>
<evidence type="ECO:0000256" key="8">
    <source>
        <dbReference type="SAM" id="Coils"/>
    </source>
</evidence>
<evidence type="ECO:0000313" key="12">
    <source>
        <dbReference type="EMBL" id="RNF06250.1"/>
    </source>
</evidence>
<dbReference type="InterPro" id="IPR000629">
    <property type="entry name" value="RNA-helicase_DEAD-box_CS"/>
</dbReference>
<dbReference type="PROSITE" id="PS00039">
    <property type="entry name" value="DEAD_ATP_HELICASE"/>
    <property type="match status" value="1"/>
</dbReference>
<dbReference type="GO" id="GO:0003723">
    <property type="term" value="F:RNA binding"/>
    <property type="evidence" value="ECO:0007669"/>
    <property type="project" value="UniProtKB-UniRule"/>
</dbReference>
<evidence type="ECO:0000313" key="13">
    <source>
        <dbReference type="Proteomes" id="UP000284403"/>
    </source>
</evidence>
<comment type="caution">
    <text evidence="12">The sequence shown here is derived from an EMBL/GenBank/DDBJ whole genome shotgun (WGS) entry which is preliminary data.</text>
</comment>
<dbReference type="PROSITE" id="PS51192">
    <property type="entry name" value="HELICASE_ATP_BIND_1"/>
    <property type="match status" value="1"/>
</dbReference>
<dbReference type="Pfam" id="PF00271">
    <property type="entry name" value="Helicase_C"/>
    <property type="match status" value="1"/>
</dbReference>
<dbReference type="Gene3D" id="3.40.50.300">
    <property type="entry name" value="P-loop containing nucleotide triphosphate hydrolases"/>
    <property type="match status" value="2"/>
</dbReference>
<name>A0A422NL88_9TRYP</name>
<dbReference type="PROSITE" id="PS51194">
    <property type="entry name" value="HELICASE_CTER"/>
    <property type="match status" value="1"/>
</dbReference>
<dbReference type="GO" id="GO:0016787">
    <property type="term" value="F:hydrolase activity"/>
    <property type="evidence" value="ECO:0007669"/>
    <property type="project" value="UniProtKB-KW"/>
</dbReference>
<dbReference type="RefSeq" id="XP_029225417.1">
    <property type="nucleotide sequence ID" value="XM_029374486.1"/>
</dbReference>
<comment type="function">
    <text evidence="7">RNA helicase.</text>
</comment>
<sequence>MSLADPDTQHLAVLGLSTGSEKDALEGLIAGAARASSTGFAEDAGEGWGLHGGSAPRQLPTDHASPAVEGGSQPKRVRQTRALDTDVSKHEANSGGTAKPRTLRGRAPRSVVAAAASRHKNVSPAPPPSVAFQADKTCRDAEALPPLAELLHSKLLRPVNECLHITSLTRIQKLSWTPMVDRTRDVLVRSETGSGKTLAYALPLLQQLLCACDAQPLQRQVGTIVIVLCPTRELVVQVTEVLGVLTRCALFLTVGGIHGGENRHKEKARLRKGIPLLAATPGRLLDHLKATASFRVEELQTIVLDEADRLLDMGFEQAIKEIMGMLLERTENAARSRVVGSTGGQEKHSLKRVLVSATITAGVERLTHFALRSNVLRVGETEDTFSIPSSLRQHYALVPVKHRLSTLISFLRSQFDAGAQRILVFVSTADSAEFHYYLLSRLRSPFRGKRANGQGNTAAGQRAHRHRVRRQVEEANRHLQDHREDVVTFEDDSSSEEENAAGQALAESDALLDANIFKLHGNMPQVDRASVFKAFKQLDAAAQRSPRGVLFCTDVAARGLDMPRVDWIVHYDPPADPACYVHRIGRTARIGNAGDSLL</sequence>
<feature type="domain" description="Helicase C-terminal" evidence="11">
    <location>
        <begin position="471"/>
        <end position="598"/>
    </location>
</feature>
<dbReference type="GO" id="GO:0005524">
    <property type="term" value="F:ATP binding"/>
    <property type="evidence" value="ECO:0007669"/>
    <property type="project" value="UniProtKB-UniRule"/>
</dbReference>
<keyword evidence="5 7" id="KW-0694">RNA-binding</keyword>
<feature type="non-terminal residue" evidence="12">
    <location>
        <position position="598"/>
    </location>
</feature>
<dbReference type="CDD" id="cd18787">
    <property type="entry name" value="SF2_C_DEAD"/>
    <property type="match status" value="1"/>
</dbReference>
<keyword evidence="8" id="KW-0175">Coiled coil</keyword>
<dbReference type="InterPro" id="IPR014001">
    <property type="entry name" value="Helicase_ATP-bd"/>
</dbReference>
<evidence type="ECO:0000256" key="5">
    <source>
        <dbReference type="ARBA" id="ARBA00022884"/>
    </source>
</evidence>
<gene>
    <name evidence="12" type="ORF">Tco025E_07623</name>
</gene>
<feature type="coiled-coil region" evidence="8">
    <location>
        <begin position="465"/>
        <end position="492"/>
    </location>
</feature>
<keyword evidence="4 6" id="KW-0067">ATP-binding</keyword>
<comment type="catalytic activity">
    <reaction evidence="7">
        <text>ATP + H2O = ADP + phosphate + H(+)</text>
        <dbReference type="Rhea" id="RHEA:13065"/>
        <dbReference type="ChEBI" id="CHEBI:15377"/>
        <dbReference type="ChEBI" id="CHEBI:15378"/>
        <dbReference type="ChEBI" id="CHEBI:30616"/>
        <dbReference type="ChEBI" id="CHEBI:43474"/>
        <dbReference type="ChEBI" id="CHEBI:456216"/>
        <dbReference type="EC" id="3.6.4.13"/>
    </reaction>
</comment>
<dbReference type="PANTHER" id="PTHR24031">
    <property type="entry name" value="RNA HELICASE"/>
    <property type="match status" value="1"/>
</dbReference>
<dbReference type="InterPro" id="IPR027417">
    <property type="entry name" value="P-loop_NTPase"/>
</dbReference>
<evidence type="ECO:0000256" key="7">
    <source>
        <dbReference type="RuleBase" id="RU365068"/>
    </source>
</evidence>
<dbReference type="EMBL" id="MKKU01000606">
    <property type="protein sequence ID" value="RNF06250.1"/>
    <property type="molecule type" value="Genomic_DNA"/>
</dbReference>
<dbReference type="OrthoDB" id="422663at2759"/>
<comment type="similarity">
    <text evidence="6">Belongs to the DEAD box helicase family.</text>
</comment>
<dbReference type="Proteomes" id="UP000284403">
    <property type="component" value="Unassembled WGS sequence"/>
</dbReference>
<proteinExistence type="inferred from homology"/>
<dbReference type="SMART" id="SM00487">
    <property type="entry name" value="DEXDc"/>
    <property type="match status" value="1"/>
</dbReference>
<feature type="domain" description="Helicase ATP-binding" evidence="10">
    <location>
        <begin position="177"/>
        <end position="377"/>
    </location>
</feature>
<dbReference type="InterPro" id="IPR001650">
    <property type="entry name" value="Helicase_C-like"/>
</dbReference>
<organism evidence="12 13">
    <name type="scientific">Trypanosoma conorhini</name>
    <dbReference type="NCBI Taxonomy" id="83891"/>
    <lineage>
        <taxon>Eukaryota</taxon>
        <taxon>Discoba</taxon>
        <taxon>Euglenozoa</taxon>
        <taxon>Kinetoplastea</taxon>
        <taxon>Metakinetoplastina</taxon>
        <taxon>Trypanosomatida</taxon>
        <taxon>Trypanosomatidae</taxon>
        <taxon>Trypanosoma</taxon>
    </lineage>
</organism>
<evidence type="ECO:0000256" key="6">
    <source>
        <dbReference type="RuleBase" id="RU000492"/>
    </source>
</evidence>
<reference evidence="12 13" key="1">
    <citation type="journal article" date="2018" name="BMC Genomics">
        <title>Genomic comparison of Trypanosoma conorhini and Trypanosoma rangeli to Trypanosoma cruzi strains of high and low virulence.</title>
        <authorList>
            <person name="Bradwell K.R."/>
            <person name="Koparde V.N."/>
            <person name="Matveyev A.V."/>
            <person name="Serrano M.G."/>
            <person name="Alves J.M."/>
            <person name="Parikh H."/>
            <person name="Huang B."/>
            <person name="Lee V."/>
            <person name="Espinosa-Alvarez O."/>
            <person name="Ortiz P.A."/>
            <person name="Costa-Martins A.G."/>
            <person name="Teixeira M.M."/>
            <person name="Buck G.A."/>
        </authorList>
    </citation>
    <scope>NUCLEOTIDE SEQUENCE [LARGE SCALE GENOMIC DNA]</scope>
    <source>
        <strain evidence="12 13">025E</strain>
    </source>
</reference>
<evidence type="ECO:0000256" key="1">
    <source>
        <dbReference type="ARBA" id="ARBA00022741"/>
    </source>
</evidence>
<keyword evidence="1 6" id="KW-0547">Nucleotide-binding</keyword>
<evidence type="ECO:0000256" key="9">
    <source>
        <dbReference type="SAM" id="MobiDB-lite"/>
    </source>
</evidence>
<feature type="compositionally biased region" description="Basic and acidic residues" evidence="9">
    <location>
        <begin position="81"/>
        <end position="92"/>
    </location>
</feature>
<accession>A0A422NL88</accession>
<feature type="region of interest" description="Disordered" evidence="9">
    <location>
        <begin position="36"/>
        <end position="107"/>
    </location>
</feature>
<evidence type="ECO:0000259" key="10">
    <source>
        <dbReference type="PROSITE" id="PS51192"/>
    </source>
</evidence>
<evidence type="ECO:0000256" key="4">
    <source>
        <dbReference type="ARBA" id="ARBA00022840"/>
    </source>
</evidence>
<dbReference type="GeneID" id="40321234"/>
<keyword evidence="2 6" id="KW-0378">Hydrolase</keyword>
<comment type="domain">
    <text evidence="7">The Q motif is unique to and characteristic of the DEAD box family of RNA helicases and controls ATP binding and hydrolysis.</text>
</comment>
<dbReference type="SUPFAM" id="SSF52540">
    <property type="entry name" value="P-loop containing nucleoside triphosphate hydrolases"/>
    <property type="match status" value="1"/>
</dbReference>
<dbReference type="GO" id="GO:0003724">
    <property type="term" value="F:RNA helicase activity"/>
    <property type="evidence" value="ECO:0007669"/>
    <property type="project" value="UniProtKB-EC"/>
</dbReference>
<protein>
    <recommendedName>
        <fullName evidence="7">ATP-dependent RNA helicase</fullName>
        <ecNumber evidence="7">3.6.4.13</ecNumber>
    </recommendedName>
</protein>
<dbReference type="Pfam" id="PF00270">
    <property type="entry name" value="DEAD"/>
    <property type="match status" value="1"/>
</dbReference>
<evidence type="ECO:0000256" key="2">
    <source>
        <dbReference type="ARBA" id="ARBA00022801"/>
    </source>
</evidence>
<dbReference type="InterPro" id="IPR011545">
    <property type="entry name" value="DEAD/DEAH_box_helicase_dom"/>
</dbReference>
<keyword evidence="13" id="KW-1185">Reference proteome</keyword>
<evidence type="ECO:0000256" key="3">
    <source>
        <dbReference type="ARBA" id="ARBA00022806"/>
    </source>
</evidence>
<dbReference type="SMART" id="SM00490">
    <property type="entry name" value="HELICc"/>
    <property type="match status" value="1"/>
</dbReference>
<keyword evidence="3 6" id="KW-0347">Helicase</keyword>
<evidence type="ECO:0000259" key="11">
    <source>
        <dbReference type="PROSITE" id="PS51194"/>
    </source>
</evidence>